<evidence type="ECO:0000313" key="3">
    <source>
        <dbReference type="EMBL" id="KAL1510236.1"/>
    </source>
</evidence>
<evidence type="ECO:0000256" key="1">
    <source>
        <dbReference type="SAM" id="MobiDB-lite"/>
    </source>
</evidence>
<gene>
    <name evidence="3" type="ORF">AB1Y20_006562</name>
</gene>
<keyword evidence="2" id="KW-0472">Membrane</keyword>
<keyword evidence="2" id="KW-1133">Transmembrane helix</keyword>
<accession>A0AB34J011</accession>
<reference evidence="3 4" key="1">
    <citation type="journal article" date="2024" name="Science">
        <title>Giant polyketide synthase enzymes in the biosynthesis of giant marine polyether toxins.</title>
        <authorList>
            <person name="Fallon T.R."/>
            <person name="Shende V.V."/>
            <person name="Wierzbicki I.H."/>
            <person name="Pendleton A.L."/>
            <person name="Watervoot N.F."/>
            <person name="Auber R.P."/>
            <person name="Gonzalez D.J."/>
            <person name="Wisecaver J.H."/>
            <person name="Moore B.S."/>
        </authorList>
    </citation>
    <scope>NUCLEOTIDE SEQUENCE [LARGE SCALE GENOMIC DNA]</scope>
    <source>
        <strain evidence="3 4">12B1</strain>
    </source>
</reference>
<feature type="transmembrane region" description="Helical" evidence="2">
    <location>
        <begin position="72"/>
        <end position="99"/>
    </location>
</feature>
<evidence type="ECO:0000256" key="2">
    <source>
        <dbReference type="SAM" id="Phobius"/>
    </source>
</evidence>
<keyword evidence="4" id="KW-1185">Reference proteome</keyword>
<organism evidence="3 4">
    <name type="scientific">Prymnesium parvum</name>
    <name type="common">Toxic golden alga</name>
    <dbReference type="NCBI Taxonomy" id="97485"/>
    <lineage>
        <taxon>Eukaryota</taxon>
        <taxon>Haptista</taxon>
        <taxon>Haptophyta</taxon>
        <taxon>Prymnesiophyceae</taxon>
        <taxon>Prymnesiales</taxon>
        <taxon>Prymnesiaceae</taxon>
        <taxon>Prymnesium</taxon>
    </lineage>
</organism>
<feature type="transmembrane region" description="Helical" evidence="2">
    <location>
        <begin position="194"/>
        <end position="213"/>
    </location>
</feature>
<comment type="caution">
    <text evidence="3">The sequence shown here is derived from an EMBL/GenBank/DDBJ whole genome shotgun (WGS) entry which is preliminary data.</text>
</comment>
<dbReference type="EMBL" id="JBGBPQ010000015">
    <property type="protein sequence ID" value="KAL1510236.1"/>
    <property type="molecule type" value="Genomic_DNA"/>
</dbReference>
<feature type="region of interest" description="Disordered" evidence="1">
    <location>
        <begin position="302"/>
        <end position="326"/>
    </location>
</feature>
<name>A0AB34J011_PRYPA</name>
<evidence type="ECO:0000313" key="4">
    <source>
        <dbReference type="Proteomes" id="UP001515480"/>
    </source>
</evidence>
<keyword evidence="2" id="KW-0812">Transmembrane</keyword>
<protein>
    <recommendedName>
        <fullName evidence="5">Transmembrane protein</fullName>
    </recommendedName>
</protein>
<sequence>MSGLTFGRVVLMQQGAKNAKTHFKALIKPQRPPMPGTATPAGYVVHRKPPPDDATPLERFRDWLLDLGTKPIVAYIQLVWLILLGVDVIIFVGCILYAFDWGYLSEPVYHCTTNSTCCECVDGTYRVLVEDYWQEISTQVMSALFTYSTLLAVPWRVAILHQVFSQRCHSKKGVDFYGRPNWMPFFHIGWGQRVFIAVLLNLAVVCQLVHQVLHFVWMGPIVYFESPQGQISLMTGPVAGIITGVGAGLTQFIAEDRLHANQPHRFPPSLISFIRKAIHLICTGQSLSGLFKEAPAEAVKVNKASAAHPQSTTPPLDEPPDVSSAA</sequence>
<dbReference type="AlphaFoldDB" id="A0AB34J011"/>
<dbReference type="Proteomes" id="UP001515480">
    <property type="component" value="Unassembled WGS sequence"/>
</dbReference>
<feature type="transmembrane region" description="Helical" evidence="2">
    <location>
        <begin position="233"/>
        <end position="254"/>
    </location>
</feature>
<proteinExistence type="predicted"/>
<evidence type="ECO:0008006" key="5">
    <source>
        <dbReference type="Google" id="ProtNLM"/>
    </source>
</evidence>